<dbReference type="AlphaFoldDB" id="A0A8J3U2E8"/>
<evidence type="ECO:0000313" key="4">
    <source>
        <dbReference type="EMBL" id="GII37328.1"/>
    </source>
</evidence>
<dbReference type="PANTHER" id="PTHR21198">
    <property type="entry name" value="GLUTAMATE RACEMASE"/>
    <property type="match status" value="1"/>
</dbReference>
<keyword evidence="5" id="KW-1185">Reference proteome</keyword>
<dbReference type="Proteomes" id="UP000622547">
    <property type="component" value="Unassembled WGS sequence"/>
</dbReference>
<reference evidence="4 5" key="1">
    <citation type="submission" date="2021-01" db="EMBL/GenBank/DDBJ databases">
        <title>Whole genome shotgun sequence of Planotetraspora phitsanulokensis NBRC 104273.</title>
        <authorList>
            <person name="Komaki H."/>
            <person name="Tamura T."/>
        </authorList>
    </citation>
    <scope>NUCLEOTIDE SEQUENCE [LARGE SCALE GENOMIC DNA]</scope>
    <source>
        <strain evidence="4 5">NBRC 104273</strain>
    </source>
</reference>
<dbReference type="EMBL" id="BOOP01000008">
    <property type="protein sequence ID" value="GII37328.1"/>
    <property type="molecule type" value="Genomic_DNA"/>
</dbReference>
<feature type="region of interest" description="Disordered" evidence="3">
    <location>
        <begin position="234"/>
        <end position="277"/>
    </location>
</feature>
<evidence type="ECO:0000256" key="2">
    <source>
        <dbReference type="ARBA" id="ARBA00023235"/>
    </source>
</evidence>
<dbReference type="Gene3D" id="3.40.50.1860">
    <property type="match status" value="2"/>
</dbReference>
<accession>A0A8J3U2E8</accession>
<comment type="similarity">
    <text evidence="1">Belongs to the aspartate/glutamate racemases family.</text>
</comment>
<feature type="compositionally biased region" description="Low complexity" evidence="3">
    <location>
        <begin position="268"/>
        <end position="277"/>
    </location>
</feature>
<name>A0A8J3U2E8_9ACTN</name>
<evidence type="ECO:0000256" key="3">
    <source>
        <dbReference type="SAM" id="MobiDB-lite"/>
    </source>
</evidence>
<dbReference type="InterPro" id="IPR001920">
    <property type="entry name" value="Asp/Glu_race"/>
</dbReference>
<dbReference type="Pfam" id="PF01177">
    <property type="entry name" value="Asp_Glu_race"/>
    <property type="match status" value="1"/>
</dbReference>
<evidence type="ECO:0008006" key="6">
    <source>
        <dbReference type="Google" id="ProtNLM"/>
    </source>
</evidence>
<evidence type="ECO:0000313" key="5">
    <source>
        <dbReference type="Proteomes" id="UP000622547"/>
    </source>
</evidence>
<protein>
    <recommendedName>
        <fullName evidence="6">Amino acid racemase</fullName>
    </recommendedName>
</protein>
<sequence length="277" mass="28914">MRHLGILAHSTEGAALCFLSFCQEGFAALGPHEHPDVTMDCIALARSMPAWDSGDHASIRDTLSVSVARLAKAGADFFVCPDNTAHMALELPGEDLALPGLHIADVVADRAARDGRTRVGVLGTRYLMDGPLYPVAFERRGIAAEVPDAADREIVNEVIFEELLGGVVSERGRREYARVIGRLAERGCDAVALVCTEIPLLVTPDVSPLPTLDSTRLLARAALDVAIGRAPLPGWRGGPYGQADSNGQADRGGQVGSGGQAGTGGQAGQEAGPDSSS</sequence>
<gene>
    <name evidence="4" type="ORF">Pph01_23310</name>
</gene>
<dbReference type="NCBIfam" id="TIGR00035">
    <property type="entry name" value="asp_race"/>
    <property type="match status" value="1"/>
</dbReference>
<dbReference type="SUPFAM" id="SSF53681">
    <property type="entry name" value="Aspartate/glutamate racemase"/>
    <property type="match status" value="2"/>
</dbReference>
<dbReference type="InterPro" id="IPR004380">
    <property type="entry name" value="Asp_race"/>
</dbReference>
<evidence type="ECO:0000256" key="1">
    <source>
        <dbReference type="ARBA" id="ARBA00007847"/>
    </source>
</evidence>
<proteinExistence type="inferred from homology"/>
<dbReference type="GO" id="GO:0047661">
    <property type="term" value="F:amino-acid racemase activity"/>
    <property type="evidence" value="ECO:0007669"/>
    <property type="project" value="InterPro"/>
</dbReference>
<keyword evidence="2" id="KW-0413">Isomerase</keyword>
<dbReference type="PANTHER" id="PTHR21198:SF7">
    <property type="entry name" value="ASPARTATE-GLUTAMATE RACEMASE FAMILY"/>
    <property type="match status" value="1"/>
</dbReference>
<comment type="caution">
    <text evidence="4">The sequence shown here is derived from an EMBL/GenBank/DDBJ whole genome shotgun (WGS) entry which is preliminary data.</text>
</comment>
<dbReference type="RefSeq" id="WP_204073003.1">
    <property type="nucleotide sequence ID" value="NZ_BAABHI010000037.1"/>
</dbReference>
<feature type="compositionally biased region" description="Gly residues" evidence="3">
    <location>
        <begin position="253"/>
        <end position="267"/>
    </location>
</feature>
<dbReference type="InterPro" id="IPR015942">
    <property type="entry name" value="Asp/Glu/hydantoin_racemase"/>
</dbReference>
<organism evidence="4 5">
    <name type="scientific">Planotetraspora phitsanulokensis</name>
    <dbReference type="NCBI Taxonomy" id="575192"/>
    <lineage>
        <taxon>Bacteria</taxon>
        <taxon>Bacillati</taxon>
        <taxon>Actinomycetota</taxon>
        <taxon>Actinomycetes</taxon>
        <taxon>Streptosporangiales</taxon>
        <taxon>Streptosporangiaceae</taxon>
        <taxon>Planotetraspora</taxon>
    </lineage>
</organism>